<dbReference type="InterPro" id="IPR042099">
    <property type="entry name" value="ANL_N_sf"/>
</dbReference>
<dbReference type="PROSITE" id="PS00455">
    <property type="entry name" value="AMP_BINDING"/>
    <property type="match status" value="1"/>
</dbReference>
<dbReference type="PANTHER" id="PTHR43272">
    <property type="entry name" value="LONG-CHAIN-FATTY-ACID--COA LIGASE"/>
    <property type="match status" value="1"/>
</dbReference>
<dbReference type="InterPro" id="IPR020845">
    <property type="entry name" value="AMP-binding_CS"/>
</dbReference>
<evidence type="ECO:0000256" key="1">
    <source>
        <dbReference type="ARBA" id="ARBA00022741"/>
    </source>
</evidence>
<reference evidence="4 5" key="1">
    <citation type="submission" date="2018-04" db="EMBL/GenBank/DDBJ databases">
        <title>Novel species isolated from glacier.</title>
        <authorList>
            <person name="Liu Q."/>
            <person name="Xin Y.-H."/>
        </authorList>
    </citation>
    <scope>NUCLEOTIDE SEQUENCE [LARGE SCALE GENOMIC DNA]</scope>
    <source>
        <strain evidence="4 5">GT1R17</strain>
    </source>
</reference>
<dbReference type="PRINTS" id="PR00154">
    <property type="entry name" value="AMPBINDING"/>
</dbReference>
<dbReference type="InterPro" id="IPR020459">
    <property type="entry name" value="AMP-binding"/>
</dbReference>
<keyword evidence="5" id="KW-1185">Reference proteome</keyword>
<organism evidence="4 5">
    <name type="scientific">Stenotrophobium rhamnosiphilum</name>
    <dbReference type="NCBI Taxonomy" id="2029166"/>
    <lineage>
        <taxon>Bacteria</taxon>
        <taxon>Pseudomonadati</taxon>
        <taxon>Pseudomonadota</taxon>
        <taxon>Gammaproteobacteria</taxon>
        <taxon>Nevskiales</taxon>
        <taxon>Nevskiaceae</taxon>
        <taxon>Stenotrophobium</taxon>
    </lineage>
</organism>
<keyword evidence="1" id="KW-0547">Nucleotide-binding</keyword>
<dbReference type="SUPFAM" id="SSF56801">
    <property type="entry name" value="Acetyl-CoA synthetase-like"/>
    <property type="match status" value="1"/>
</dbReference>
<evidence type="ECO:0000256" key="2">
    <source>
        <dbReference type="ARBA" id="ARBA00022840"/>
    </source>
</evidence>
<evidence type="ECO:0000259" key="3">
    <source>
        <dbReference type="Pfam" id="PF00501"/>
    </source>
</evidence>
<dbReference type="Gene3D" id="3.40.50.12780">
    <property type="entry name" value="N-terminal domain of ligase-like"/>
    <property type="match status" value="1"/>
</dbReference>
<dbReference type="PANTHER" id="PTHR43272:SF33">
    <property type="entry name" value="AMP-BINDING DOMAIN-CONTAINING PROTEIN-RELATED"/>
    <property type="match status" value="1"/>
</dbReference>
<evidence type="ECO:0000313" key="4">
    <source>
        <dbReference type="EMBL" id="PTU32544.1"/>
    </source>
</evidence>
<dbReference type="GO" id="GO:0004467">
    <property type="term" value="F:long-chain fatty acid-CoA ligase activity"/>
    <property type="evidence" value="ECO:0007669"/>
    <property type="project" value="TreeGrafter"/>
</dbReference>
<accession>A0A2T5MJ03</accession>
<evidence type="ECO:0000313" key="5">
    <source>
        <dbReference type="Proteomes" id="UP000244248"/>
    </source>
</evidence>
<feature type="domain" description="AMP-dependent synthetase/ligase" evidence="3">
    <location>
        <begin position="35"/>
        <end position="393"/>
    </location>
</feature>
<dbReference type="GO" id="GO:0016020">
    <property type="term" value="C:membrane"/>
    <property type="evidence" value="ECO:0007669"/>
    <property type="project" value="TreeGrafter"/>
</dbReference>
<dbReference type="EMBL" id="QANS01000002">
    <property type="protein sequence ID" value="PTU32544.1"/>
    <property type="molecule type" value="Genomic_DNA"/>
</dbReference>
<protein>
    <submittedName>
        <fullName evidence="4">AMP-binding acetyl-CoA synthetase</fullName>
    </submittedName>
</protein>
<dbReference type="Pfam" id="PF23562">
    <property type="entry name" value="AMP-binding_C_3"/>
    <property type="match status" value="1"/>
</dbReference>
<dbReference type="InterPro" id="IPR000873">
    <property type="entry name" value="AMP-dep_synth/lig_dom"/>
</dbReference>
<keyword evidence="2" id="KW-0067">ATP-binding</keyword>
<name>A0A2T5MJ03_9GAMM</name>
<dbReference type="Proteomes" id="UP000244248">
    <property type="component" value="Unassembled WGS sequence"/>
</dbReference>
<sequence>MAATKNPKTTLLHCLLHWEVTQTHRVYMTQPYADGRVVDYTWVEVASQVRRMATHLRSLNLPPRSNIALLGKNSAHWIMADLAIWMAGHITVPLYPALNGDTAGYILEHSEAKLLFLGKMDGKSDGWNEIAPVVPKGLPIIALPMAPRDDVPQWETIIANTQPLQDLKLPSADDLATILYTSGSTGRPKGVMHSHGSFTRSAEGLNRMLHLSANDRLLSYLPLAHVAERALVESGSLYNGCRIFFADKLDTFPADLRRATPTIFFSVPRLWTKFYLGVNQKLPLAKQKKLFAIPFVSKIIKKKILTQLGLQDVRVALTGSAPLPQELMNWYRKLGLDLLEVYGMSENFAYSHGAQPGNVRDGWIGQAYAGVESRIDNNGELLVKSPCQMTGYYKMPEKTAEEMTEDGFFRTGDRGAFDEIGRVRITGRVKELFKTSKGKYVAPAPIENRIGSHPVVESSCVTGSGLAQPFALVMLSPEAHQRLQSGGQAAMGGELQIVLDRVNKELEDHEQLDFLVVVNEPWTVENGFLTPTLKIKRNIIEERYMPQAEKWSELKRAVIWQ</sequence>
<gene>
    <name evidence="4" type="ORF">CJD38_07330</name>
</gene>
<dbReference type="OrthoDB" id="9803968at2"/>
<comment type="caution">
    <text evidence="4">The sequence shown here is derived from an EMBL/GenBank/DDBJ whole genome shotgun (WGS) entry which is preliminary data.</text>
</comment>
<dbReference type="AlphaFoldDB" id="A0A2T5MJ03"/>
<proteinExistence type="predicted"/>
<dbReference type="GO" id="GO:0005524">
    <property type="term" value="F:ATP binding"/>
    <property type="evidence" value="ECO:0007669"/>
    <property type="project" value="UniProtKB-KW"/>
</dbReference>
<dbReference type="Pfam" id="PF00501">
    <property type="entry name" value="AMP-binding"/>
    <property type="match status" value="1"/>
</dbReference>